<gene>
    <name evidence="8" type="ORF">KRR39_23300</name>
</gene>
<dbReference type="PANTHER" id="PTHR43248:SF29">
    <property type="entry name" value="TRIPEPTIDYL AMINOPEPTIDASE"/>
    <property type="match status" value="1"/>
</dbReference>
<evidence type="ECO:0000256" key="4">
    <source>
        <dbReference type="SAM" id="MobiDB-lite"/>
    </source>
</evidence>
<evidence type="ECO:0000259" key="6">
    <source>
        <dbReference type="Pfam" id="PF00561"/>
    </source>
</evidence>
<feature type="chain" id="PRO_5038844487" evidence="5">
    <location>
        <begin position="24"/>
        <end position="538"/>
    </location>
</feature>
<dbReference type="InterPro" id="IPR051601">
    <property type="entry name" value="Serine_prot/Carboxylest_S33"/>
</dbReference>
<dbReference type="RefSeq" id="WP_216939722.1">
    <property type="nucleotide sequence ID" value="NZ_CP077062.1"/>
</dbReference>
<dbReference type="Proteomes" id="UP000683575">
    <property type="component" value="Chromosome"/>
</dbReference>
<dbReference type="KEGG" id="nps:KRR39_23300"/>
<dbReference type="EMBL" id="CP077062">
    <property type="protein sequence ID" value="QWZ08213.1"/>
    <property type="molecule type" value="Genomic_DNA"/>
</dbReference>
<evidence type="ECO:0000313" key="9">
    <source>
        <dbReference type="Proteomes" id="UP000683575"/>
    </source>
</evidence>
<comment type="similarity">
    <text evidence="1">Belongs to the peptidase S33 family.</text>
</comment>
<feature type="region of interest" description="Disordered" evidence="4">
    <location>
        <begin position="488"/>
        <end position="538"/>
    </location>
</feature>
<evidence type="ECO:0000256" key="2">
    <source>
        <dbReference type="ARBA" id="ARBA00022729"/>
    </source>
</evidence>
<dbReference type="InterPro" id="IPR013595">
    <property type="entry name" value="Pept_S33_TAP-like_C"/>
</dbReference>
<organism evidence="8 9">
    <name type="scientific">Nocardioides panacis</name>
    <dbReference type="NCBI Taxonomy" id="2849501"/>
    <lineage>
        <taxon>Bacteria</taxon>
        <taxon>Bacillati</taxon>
        <taxon>Actinomycetota</taxon>
        <taxon>Actinomycetes</taxon>
        <taxon>Propionibacteriales</taxon>
        <taxon>Nocardioidaceae</taxon>
        <taxon>Nocardioides</taxon>
    </lineage>
</organism>
<evidence type="ECO:0000259" key="7">
    <source>
        <dbReference type="Pfam" id="PF08386"/>
    </source>
</evidence>
<protein>
    <submittedName>
        <fullName evidence="8">Alpha/beta hydrolase</fullName>
    </submittedName>
</protein>
<keyword evidence="3 8" id="KW-0378">Hydrolase</keyword>
<feature type="domain" description="Peptidase S33 tripeptidyl aminopeptidase-like C-terminal" evidence="7">
    <location>
        <begin position="392"/>
        <end position="486"/>
    </location>
</feature>
<dbReference type="GO" id="GO:0016787">
    <property type="term" value="F:hydrolase activity"/>
    <property type="evidence" value="ECO:0007669"/>
    <property type="project" value="UniProtKB-KW"/>
</dbReference>
<dbReference type="InterPro" id="IPR000073">
    <property type="entry name" value="AB_hydrolase_1"/>
</dbReference>
<evidence type="ECO:0000256" key="5">
    <source>
        <dbReference type="SAM" id="SignalP"/>
    </source>
</evidence>
<feature type="domain" description="AB hydrolase-1" evidence="6">
    <location>
        <begin position="88"/>
        <end position="280"/>
    </location>
</feature>
<name>A0A975Y088_9ACTN</name>
<dbReference type="Pfam" id="PF00561">
    <property type="entry name" value="Abhydrolase_1"/>
    <property type="match status" value="1"/>
</dbReference>
<dbReference type="PANTHER" id="PTHR43248">
    <property type="entry name" value="2-SUCCINYL-6-HYDROXY-2,4-CYCLOHEXADIENE-1-CARBOXYLATE SYNTHASE"/>
    <property type="match status" value="1"/>
</dbReference>
<evidence type="ECO:0000256" key="1">
    <source>
        <dbReference type="ARBA" id="ARBA00010088"/>
    </source>
</evidence>
<keyword evidence="2 5" id="KW-0732">Signal</keyword>
<feature type="signal peptide" evidence="5">
    <location>
        <begin position="1"/>
        <end position="23"/>
    </location>
</feature>
<reference evidence="8" key="1">
    <citation type="submission" date="2021-06" db="EMBL/GenBank/DDBJ databases">
        <title>Complete genome sequence of Nocardioides sp. G188.</title>
        <authorList>
            <person name="Im W.-T."/>
        </authorList>
    </citation>
    <scope>NUCLEOTIDE SEQUENCE</scope>
    <source>
        <strain evidence="8">G188</strain>
    </source>
</reference>
<sequence>MRLVAAVVSTCVMVAGLTAPQAAQVAVARHAPPPIRWGRCADPNLQKAGASCGDLVVPLDYAHPEGAKITLAVSRVLHTSPDAAYQGVMLTNPGGPGGAGLNLALLGRFVPDHAGDAYDWIGFDPRGVGASRPSLSCVGRYFRLDRPGYVPRTRHLMRVWRARSRHYAHACATARGHRLLAHARTRDTVRDMESLREALGQPAISFYGFSYGTYLGQVYATLHPTHVRRLVLDSNVDPRTVWYRANLNQDVAFDRNVKIYFRWLARYDGVYHLGSSARAVERRFYRELARLGRHPAGGVLGPDELTDVFTTAGYYVYGWEAIARAYAALRHHGRAAGMVRLYRAVNPVGPAADNQFAMYLATECTDAPWPHSWARQRHDNRRLYRTHPFLTWANAWFNAPCTRWPAPAGRPVRVDGRAVRQPVLLIDETKDAATPFPGSLEVRGRFPTSSLVAGVGGTTHAASLSGVACVDDAIAAYLSTGVVPARRPGRRADLDCPPVPQPHPTAHPARGTVGGSGLAPVGFGPQGLQRSPSAARRP</sequence>
<dbReference type="AlphaFoldDB" id="A0A975Y088"/>
<dbReference type="Pfam" id="PF08386">
    <property type="entry name" value="Abhydrolase_4"/>
    <property type="match status" value="1"/>
</dbReference>
<proteinExistence type="inferred from homology"/>
<keyword evidence="9" id="KW-1185">Reference proteome</keyword>
<evidence type="ECO:0000256" key="3">
    <source>
        <dbReference type="ARBA" id="ARBA00022801"/>
    </source>
</evidence>
<accession>A0A975Y088</accession>
<evidence type="ECO:0000313" key="8">
    <source>
        <dbReference type="EMBL" id="QWZ08213.1"/>
    </source>
</evidence>